<protein>
    <submittedName>
        <fullName evidence="2">Uncharacterized protein</fullName>
    </submittedName>
</protein>
<name>J9D7J3_EDHAE</name>
<dbReference type="InParanoid" id="J9D7J3"/>
<keyword evidence="3" id="KW-1185">Reference proteome</keyword>
<evidence type="ECO:0000313" key="3">
    <source>
        <dbReference type="Proteomes" id="UP000003163"/>
    </source>
</evidence>
<feature type="transmembrane region" description="Helical" evidence="1">
    <location>
        <begin position="254"/>
        <end position="272"/>
    </location>
</feature>
<reference evidence="3" key="2">
    <citation type="submission" date="2015-07" db="EMBL/GenBank/DDBJ databases">
        <title>Contrasting host-pathogen interactions and genome evolution in two generalist and specialist microsporidian pathogens of mosquitoes.</title>
        <authorList>
            <consortium name="The Broad Institute Genomics Platform"/>
            <consortium name="The Broad Institute Genome Sequencing Center for Infectious Disease"/>
            <person name="Cuomo C.A."/>
            <person name="Sanscrainte N.D."/>
            <person name="Goldberg J.M."/>
            <person name="Heiman D."/>
            <person name="Young S."/>
            <person name="Zeng Q."/>
            <person name="Becnel J.J."/>
            <person name="Birren B.W."/>
        </authorList>
    </citation>
    <scope>NUCLEOTIDE SEQUENCE [LARGE SCALE GENOMIC DNA]</scope>
    <source>
        <strain evidence="3">USNM 41457</strain>
    </source>
</reference>
<accession>J9D7J3</accession>
<evidence type="ECO:0000313" key="2">
    <source>
        <dbReference type="EMBL" id="EJW03756.1"/>
    </source>
</evidence>
<dbReference type="HOGENOM" id="CLU_417386_0_0_1"/>
<sequence>MKTTESNLQKKVEFTKNEKKETLNRRQKDFDDRIQTFMEKFKHKREQNKLKNICKRDEDSESERESNEEIIENFDKLCCKELMEALFSKFMKSFAFTMPFLPFLARIFISFEADTLFLPFKPYFLVTKIFSKEYFCALTAGFIFLSVMLKYKYSALFLCRNGEQREVVNKNKTKRDFMISKPRQGKIINEKMVSDKQKINTDSLLNRKIVGTKKGIIYITIKKFTKKIRKMKKIYGCLRYFEYILFGRLSSRRMIIFFLWLANLIFIQYSFAKSNFFAIENTENRILNKIIKNFNLITTLYNKNFKKDGMRNTNISANDENEFLNNNFLQAHDSITKETECNIESLKKEFKFHDKEAEINHKHINTGNKKTVNTKPSEKNKEVAKNEEIIDDDIFNDKKAINYKSKKYLNYKYIYNILLAFVISRFQVKVICDCKSKSFTRMKGLLPFMNAMKSTIIIKAIQETFCIFRNLILIISTTILIKQIYKRDLSYLELLGCCLNLHVFKCILVSLMIALYWIILDYLCIYNISIAFGSLLCPDESKNKYSEDLNEMINFIKYLQEENDRARKIKLDLYTGKNDNYGSTCYKVKKDSKKCEEFEPEEFLKSFTRLNYVEKIQRSRKNNNDLHKLDNLKDIKSTITKKIYMKHIKSPRQTIIK</sequence>
<dbReference type="VEuPathDB" id="MicrosporidiaDB:EDEG_01951"/>
<keyword evidence="1" id="KW-0472">Membrane</keyword>
<gene>
    <name evidence="2" type="ORF">EDEG_01951</name>
</gene>
<proteinExistence type="predicted"/>
<keyword evidence="1" id="KW-1133">Transmembrane helix</keyword>
<evidence type="ECO:0000256" key="1">
    <source>
        <dbReference type="SAM" id="Phobius"/>
    </source>
</evidence>
<keyword evidence="1" id="KW-0812">Transmembrane</keyword>
<feature type="transmembrane region" description="Helical" evidence="1">
    <location>
        <begin position="129"/>
        <end position="149"/>
    </location>
</feature>
<reference evidence="2 3" key="1">
    <citation type="submission" date="2011-08" db="EMBL/GenBank/DDBJ databases">
        <authorList>
            <person name="Liu Z.J."/>
            <person name="Shi F.L."/>
            <person name="Lu J.Q."/>
            <person name="Li M."/>
            <person name="Wang Z.L."/>
        </authorList>
    </citation>
    <scope>NUCLEOTIDE SEQUENCE [LARGE SCALE GENOMIC DNA]</scope>
    <source>
        <strain evidence="2 3">USNM 41457</strain>
    </source>
</reference>
<dbReference type="Proteomes" id="UP000003163">
    <property type="component" value="Unassembled WGS sequence"/>
</dbReference>
<comment type="caution">
    <text evidence="2">The sequence shown here is derived from an EMBL/GenBank/DDBJ whole genome shotgun (WGS) entry which is preliminary data.</text>
</comment>
<dbReference type="EMBL" id="AFBI03000031">
    <property type="protein sequence ID" value="EJW03756.1"/>
    <property type="molecule type" value="Genomic_DNA"/>
</dbReference>
<dbReference type="AlphaFoldDB" id="J9D7J3"/>
<feature type="transmembrane region" description="Helical" evidence="1">
    <location>
        <begin position="90"/>
        <end position="109"/>
    </location>
</feature>
<organism evidence="2 3">
    <name type="scientific">Edhazardia aedis (strain USNM 41457)</name>
    <name type="common">Microsporidian parasite</name>
    <dbReference type="NCBI Taxonomy" id="1003232"/>
    <lineage>
        <taxon>Eukaryota</taxon>
        <taxon>Fungi</taxon>
        <taxon>Fungi incertae sedis</taxon>
        <taxon>Microsporidia</taxon>
        <taxon>Edhazardia</taxon>
    </lineage>
</organism>